<keyword evidence="2" id="KW-1185">Reference proteome</keyword>
<feature type="non-terminal residue" evidence="1">
    <location>
        <position position="108"/>
    </location>
</feature>
<accession>A0ABD2PZX1</accession>
<name>A0ABD2PZX1_9PLAT</name>
<evidence type="ECO:0000313" key="2">
    <source>
        <dbReference type="Proteomes" id="UP001626550"/>
    </source>
</evidence>
<comment type="caution">
    <text evidence="1">The sequence shown here is derived from an EMBL/GenBank/DDBJ whole genome shotgun (WGS) entry which is preliminary data.</text>
</comment>
<protein>
    <submittedName>
        <fullName evidence="1">Uncharacterized protein</fullName>
    </submittedName>
</protein>
<feature type="non-terminal residue" evidence="1">
    <location>
        <position position="1"/>
    </location>
</feature>
<evidence type="ECO:0000313" key="1">
    <source>
        <dbReference type="EMBL" id="KAL3312648.1"/>
    </source>
</evidence>
<dbReference type="EMBL" id="JBJKFK010001614">
    <property type="protein sequence ID" value="KAL3312648.1"/>
    <property type="molecule type" value="Genomic_DNA"/>
</dbReference>
<dbReference type="Proteomes" id="UP001626550">
    <property type="component" value="Unassembled WGS sequence"/>
</dbReference>
<dbReference type="AlphaFoldDB" id="A0ABD2PZX1"/>
<sequence length="108" mass="11803">EGSGEALSSVETTDSQDKPMALKWGIQVPLKDVSELSTYRCVAKPSLSAQQVDSLGRFLGEQYVANLKSQLDELQAERVVQLVQDSKPGITVSTKTIHTGYDQDEAVY</sequence>
<proteinExistence type="predicted"/>
<reference evidence="1 2" key="1">
    <citation type="submission" date="2024-11" db="EMBL/GenBank/DDBJ databases">
        <title>Adaptive evolution of stress response genes in parasites aligns with host niche diversity.</title>
        <authorList>
            <person name="Hahn C."/>
            <person name="Resl P."/>
        </authorList>
    </citation>
    <scope>NUCLEOTIDE SEQUENCE [LARGE SCALE GENOMIC DNA]</scope>
    <source>
        <strain evidence="1">EGGRZ-B1_66</strain>
        <tissue evidence="1">Body</tissue>
    </source>
</reference>
<organism evidence="1 2">
    <name type="scientific">Cichlidogyrus casuarinus</name>
    <dbReference type="NCBI Taxonomy" id="1844966"/>
    <lineage>
        <taxon>Eukaryota</taxon>
        <taxon>Metazoa</taxon>
        <taxon>Spiralia</taxon>
        <taxon>Lophotrochozoa</taxon>
        <taxon>Platyhelminthes</taxon>
        <taxon>Monogenea</taxon>
        <taxon>Monopisthocotylea</taxon>
        <taxon>Dactylogyridea</taxon>
        <taxon>Ancyrocephalidae</taxon>
        <taxon>Cichlidogyrus</taxon>
    </lineage>
</organism>
<gene>
    <name evidence="1" type="ORF">Ciccas_008759</name>
</gene>